<comment type="caution">
    <text evidence="2">The sequence shown here is derived from an EMBL/GenBank/DDBJ whole genome shotgun (WGS) entry which is preliminary data.</text>
</comment>
<evidence type="ECO:0000256" key="1">
    <source>
        <dbReference type="SAM" id="Phobius"/>
    </source>
</evidence>
<dbReference type="AlphaFoldDB" id="A0A368YKT7"/>
<evidence type="ECO:0000313" key="3">
    <source>
        <dbReference type="Proteomes" id="UP000253324"/>
    </source>
</evidence>
<protein>
    <submittedName>
        <fullName evidence="2">Uncharacterized protein</fullName>
    </submittedName>
</protein>
<dbReference type="RefSeq" id="WP_181872546.1">
    <property type="nucleotide sequence ID" value="NZ_QPJM01000015.1"/>
</dbReference>
<keyword evidence="3" id="KW-1185">Reference proteome</keyword>
<dbReference type="Proteomes" id="UP000253324">
    <property type="component" value="Unassembled WGS sequence"/>
</dbReference>
<sequence>MRDERRIIVVEEDRKSSDGVAGVCGILFFVIMIFALVDRGLTVAWATMSTWLN</sequence>
<keyword evidence="1" id="KW-0472">Membrane</keyword>
<organism evidence="2 3">
    <name type="scientific">Phyllobacterium bourgognense</name>
    <dbReference type="NCBI Taxonomy" id="314236"/>
    <lineage>
        <taxon>Bacteria</taxon>
        <taxon>Pseudomonadati</taxon>
        <taxon>Pseudomonadota</taxon>
        <taxon>Alphaproteobacteria</taxon>
        <taxon>Hyphomicrobiales</taxon>
        <taxon>Phyllobacteriaceae</taxon>
        <taxon>Phyllobacterium</taxon>
    </lineage>
</organism>
<dbReference type="EMBL" id="QPJM01000015">
    <property type="protein sequence ID" value="RCW80128.1"/>
    <property type="molecule type" value="Genomic_DNA"/>
</dbReference>
<name>A0A368YKT7_9HYPH</name>
<feature type="transmembrane region" description="Helical" evidence="1">
    <location>
        <begin position="20"/>
        <end position="37"/>
    </location>
</feature>
<keyword evidence="1" id="KW-0812">Transmembrane</keyword>
<gene>
    <name evidence="2" type="ORF">C7476_11593</name>
</gene>
<reference evidence="2 3" key="1">
    <citation type="submission" date="2018-07" db="EMBL/GenBank/DDBJ databases">
        <title>Genomic Encyclopedia of Type Strains, Phase III (KMG-III): the genomes of soil and plant-associated and newly described type strains.</title>
        <authorList>
            <person name="Whitman W."/>
        </authorList>
    </citation>
    <scope>NUCLEOTIDE SEQUENCE [LARGE SCALE GENOMIC DNA]</scope>
    <source>
        <strain evidence="2 3">31-25a</strain>
    </source>
</reference>
<keyword evidence="1" id="KW-1133">Transmembrane helix</keyword>
<accession>A0A368YKT7</accession>
<evidence type="ECO:0000313" key="2">
    <source>
        <dbReference type="EMBL" id="RCW80128.1"/>
    </source>
</evidence>
<proteinExistence type="predicted"/>